<dbReference type="EMBL" id="DAATOQ010000022">
    <property type="protein sequence ID" value="HAE8896481.1"/>
    <property type="molecule type" value="Genomic_DNA"/>
</dbReference>
<organism evidence="1">
    <name type="scientific">Salmonella enterica subsp. enterica serovar Cerro</name>
    <dbReference type="NCBI Taxonomy" id="340188"/>
    <lineage>
        <taxon>Bacteria</taxon>
        <taxon>Pseudomonadati</taxon>
        <taxon>Pseudomonadota</taxon>
        <taxon>Gammaproteobacteria</taxon>
        <taxon>Enterobacterales</taxon>
        <taxon>Enterobacteriaceae</taxon>
        <taxon>Salmonella</taxon>
    </lineage>
</organism>
<dbReference type="EMBL" id="DAARSL010000041">
    <property type="protein sequence ID" value="HAE3754169.1"/>
    <property type="molecule type" value="Genomic_DNA"/>
</dbReference>
<sequence length="58" mass="7111">MRSFVDRAGRSTTPDSFAHSVCRSFLFSAWFRSTNSKRYTVMWRHYNLLFYYLQKVKY</sequence>
<evidence type="ECO:0000313" key="1">
    <source>
        <dbReference type="EMBL" id="HAE3754169.1"/>
    </source>
</evidence>
<reference evidence="1" key="2">
    <citation type="submission" date="2018-07" db="EMBL/GenBank/DDBJ databases">
        <authorList>
            <consortium name="NCBI Pathogen Detection Project"/>
        </authorList>
    </citation>
    <scope>NUCLEOTIDE SEQUENCE</scope>
    <source>
        <strain evidence="1">11-7712</strain>
        <strain evidence="2">12-0352</strain>
    </source>
</reference>
<reference evidence="1" key="1">
    <citation type="journal article" date="2018" name="Genome Biol.">
        <title>SKESA: strategic k-mer extension for scrupulous assemblies.</title>
        <authorList>
            <person name="Souvorov A."/>
            <person name="Agarwala R."/>
            <person name="Lipman D.J."/>
        </authorList>
    </citation>
    <scope>NUCLEOTIDE SEQUENCE</scope>
    <source>
        <strain evidence="1">11-7712</strain>
        <strain evidence="2">12-0352</strain>
    </source>
</reference>
<accession>A0A730I440</accession>
<evidence type="ECO:0000313" key="2">
    <source>
        <dbReference type="EMBL" id="HAE8896481.1"/>
    </source>
</evidence>
<gene>
    <name evidence="1" type="ORF">G4A16_004010</name>
    <name evidence="2" type="ORF">G4Y54_002984</name>
</gene>
<dbReference type="AlphaFoldDB" id="A0A730I440"/>
<proteinExistence type="predicted"/>
<name>A0A730I440_SALET</name>
<comment type="caution">
    <text evidence="1">The sequence shown here is derived from an EMBL/GenBank/DDBJ whole genome shotgun (WGS) entry which is preliminary data.</text>
</comment>
<protein>
    <submittedName>
        <fullName evidence="1">Uncharacterized protein</fullName>
    </submittedName>
</protein>